<dbReference type="AlphaFoldDB" id="A0AA40I713"/>
<sequence>MLGLNSLLAGFPPSSPTAAGGAGRMGGVPPALPAHRTQPASPRIPNPLRPLTQLPLWPCAAATSDHPDPPRTLLLLLLLRAPPTHPPHHAPPTATTASKATAASHTPATPTCRLHCAPRPPPPPPLWPPLTLPATTSEATMAAICKLTAILFALIGCGQREDPVHQKEETAASMSAKSGTRSTKPNRFSEGGGGAFTITSTNTCPKSPSMVNACGHEPPKTLGNKQSGGTGASGWNASWDSQPHGLQQIRLGIYDHPWASNPCHIDPFIQPLEAPCTKFMHWVVVVGGYTLPGEDHPSSLDQYLFPNTAVAQMLSSCPAGPISPPAPPSPSCPRLLANHGHSEAAPGLWAAWEGRKAAPGWSKNVAPGRSEKAALAVAKVVLAAR</sequence>
<organism evidence="2 3">
    <name type="scientific">Cnephaeus nilssonii</name>
    <name type="common">Northern bat</name>
    <name type="synonym">Eptesicus nilssonii</name>
    <dbReference type="NCBI Taxonomy" id="3371016"/>
    <lineage>
        <taxon>Eukaryota</taxon>
        <taxon>Metazoa</taxon>
        <taxon>Chordata</taxon>
        <taxon>Craniata</taxon>
        <taxon>Vertebrata</taxon>
        <taxon>Euteleostomi</taxon>
        <taxon>Mammalia</taxon>
        <taxon>Eutheria</taxon>
        <taxon>Laurasiatheria</taxon>
        <taxon>Chiroptera</taxon>
        <taxon>Yangochiroptera</taxon>
        <taxon>Vespertilionidae</taxon>
        <taxon>Cnephaeus</taxon>
    </lineage>
</organism>
<reference evidence="2" key="1">
    <citation type="submission" date="2023-06" db="EMBL/GenBank/DDBJ databases">
        <title>Reference genome for the Northern bat (Eptesicus nilssonii), a most northern bat species.</title>
        <authorList>
            <person name="Laine V.N."/>
            <person name="Pulliainen A.T."/>
            <person name="Lilley T.M."/>
        </authorList>
    </citation>
    <scope>NUCLEOTIDE SEQUENCE</scope>
    <source>
        <strain evidence="2">BLF_Eptnil</strain>
        <tissue evidence="2">Kidney</tissue>
    </source>
</reference>
<keyword evidence="3" id="KW-1185">Reference proteome</keyword>
<dbReference type="EMBL" id="JAULJE010000004">
    <property type="protein sequence ID" value="KAK1343791.1"/>
    <property type="molecule type" value="Genomic_DNA"/>
</dbReference>
<evidence type="ECO:0000256" key="1">
    <source>
        <dbReference type="SAM" id="MobiDB-lite"/>
    </source>
</evidence>
<evidence type="ECO:0000313" key="3">
    <source>
        <dbReference type="Proteomes" id="UP001177744"/>
    </source>
</evidence>
<dbReference type="Proteomes" id="UP001177744">
    <property type="component" value="Unassembled WGS sequence"/>
</dbReference>
<feature type="compositionally biased region" description="Polar residues" evidence="1">
    <location>
        <begin position="172"/>
        <end position="186"/>
    </location>
</feature>
<gene>
    <name evidence="2" type="ORF">QTO34_014344</name>
</gene>
<feature type="non-terminal residue" evidence="2">
    <location>
        <position position="385"/>
    </location>
</feature>
<comment type="caution">
    <text evidence="2">The sequence shown here is derived from an EMBL/GenBank/DDBJ whole genome shotgun (WGS) entry which is preliminary data.</text>
</comment>
<feature type="region of interest" description="Disordered" evidence="1">
    <location>
        <begin position="84"/>
        <end position="120"/>
    </location>
</feature>
<feature type="region of interest" description="Disordered" evidence="1">
    <location>
        <begin position="166"/>
        <end position="194"/>
    </location>
</feature>
<name>A0AA40I713_CNENI</name>
<proteinExistence type="predicted"/>
<accession>A0AA40I713</accession>
<protein>
    <submittedName>
        <fullName evidence="2">Uncharacterized protein</fullName>
    </submittedName>
</protein>
<evidence type="ECO:0000313" key="2">
    <source>
        <dbReference type="EMBL" id="KAK1343791.1"/>
    </source>
</evidence>
<feature type="compositionally biased region" description="Low complexity" evidence="1">
    <location>
        <begin position="91"/>
        <end position="111"/>
    </location>
</feature>
<feature type="region of interest" description="Disordered" evidence="1">
    <location>
        <begin position="1"/>
        <end position="42"/>
    </location>
</feature>